<feature type="compositionally biased region" description="Low complexity" evidence="1">
    <location>
        <begin position="65"/>
        <end position="79"/>
    </location>
</feature>
<comment type="caution">
    <text evidence="2">The sequence shown here is derived from an EMBL/GenBank/DDBJ whole genome shotgun (WGS) entry which is preliminary data.</text>
</comment>
<name>A0A3L5TS74_MYTGA</name>
<dbReference type="AlphaFoldDB" id="A0A3L5TS74"/>
<accession>A0A3L5TS74</accession>
<keyword evidence="3" id="KW-1185">Reference proteome</keyword>
<organism evidence="2 3">
    <name type="scientific">Mytilus galloprovincialis</name>
    <name type="common">Mediterranean mussel</name>
    <dbReference type="NCBI Taxonomy" id="29158"/>
    <lineage>
        <taxon>Eukaryota</taxon>
        <taxon>Metazoa</taxon>
        <taxon>Spiralia</taxon>
        <taxon>Lophotrochozoa</taxon>
        <taxon>Mollusca</taxon>
        <taxon>Bivalvia</taxon>
        <taxon>Autobranchia</taxon>
        <taxon>Pteriomorphia</taxon>
        <taxon>Mytilida</taxon>
        <taxon>Mytiloidea</taxon>
        <taxon>Mytilidae</taxon>
        <taxon>Mytilinae</taxon>
        <taxon>Mytilus</taxon>
    </lineage>
</organism>
<feature type="region of interest" description="Disordered" evidence="1">
    <location>
        <begin position="60"/>
        <end position="114"/>
    </location>
</feature>
<reference evidence="2 3" key="1">
    <citation type="journal article" date="2016" name="PLoS ONE">
        <title>A First Insight into the Genome of the Filter-Feeder Mussel Mytilus galloprovincialis.</title>
        <authorList>
            <person name="Murgarella M."/>
            <person name="Puiu D."/>
            <person name="Novoa B."/>
            <person name="Figueras A."/>
            <person name="Posada D."/>
            <person name="Canchaya C."/>
        </authorList>
    </citation>
    <scope>NUCLEOTIDE SEQUENCE [LARGE SCALE GENOMIC DNA]</scope>
    <source>
        <tissue evidence="2">Muscle</tissue>
    </source>
</reference>
<protein>
    <submittedName>
        <fullName evidence="2">Uncharacterized protein</fullName>
    </submittedName>
</protein>
<evidence type="ECO:0000313" key="3">
    <source>
        <dbReference type="Proteomes" id="UP000266721"/>
    </source>
</evidence>
<proteinExistence type="predicted"/>
<dbReference type="Proteomes" id="UP000266721">
    <property type="component" value="Unassembled WGS sequence"/>
</dbReference>
<feature type="compositionally biased region" description="Low complexity" evidence="1">
    <location>
        <begin position="92"/>
        <end position="107"/>
    </location>
</feature>
<sequence>EPPVQGFSFGASSGAAYFGSANCNSQQGGLFGSSQPTFGAAPASTGGLFGTAGGGSIGSNQLIYGGAPPRGGAPSSGSAVPTFGGSANNNLFGNSQPQGFSFGGQQNYYTKSAPLPRSAIPQQCSFKGQQQNMNMMDGSSQGSSLFGCKQTSAGFGGGAPSSGLFGSSSS</sequence>
<gene>
    <name evidence="2" type="ORF">AM593_07373</name>
</gene>
<evidence type="ECO:0000313" key="2">
    <source>
        <dbReference type="EMBL" id="OPL32781.1"/>
    </source>
</evidence>
<dbReference type="EMBL" id="KV586865">
    <property type="protein sequence ID" value="OPL32781.1"/>
    <property type="molecule type" value="Genomic_DNA"/>
</dbReference>
<feature type="non-terminal residue" evidence="2">
    <location>
        <position position="1"/>
    </location>
</feature>
<evidence type="ECO:0000256" key="1">
    <source>
        <dbReference type="SAM" id="MobiDB-lite"/>
    </source>
</evidence>
<feature type="non-terminal residue" evidence="2">
    <location>
        <position position="170"/>
    </location>
</feature>